<dbReference type="AlphaFoldDB" id="A0AAN6XMM0"/>
<protein>
    <recommendedName>
        <fullName evidence="1">non-specific serine/threonine protein kinase</fullName>
        <ecNumber evidence="1">2.7.11.1</ecNumber>
    </recommendedName>
</protein>
<dbReference type="PANTHER" id="PTHR43671">
    <property type="entry name" value="SERINE/THREONINE-PROTEIN KINASE NEK"/>
    <property type="match status" value="1"/>
</dbReference>
<evidence type="ECO:0000256" key="1">
    <source>
        <dbReference type="ARBA" id="ARBA00012513"/>
    </source>
</evidence>
<organism evidence="11 12">
    <name type="scientific">Triangularia verruculosa</name>
    <dbReference type="NCBI Taxonomy" id="2587418"/>
    <lineage>
        <taxon>Eukaryota</taxon>
        <taxon>Fungi</taxon>
        <taxon>Dikarya</taxon>
        <taxon>Ascomycota</taxon>
        <taxon>Pezizomycotina</taxon>
        <taxon>Sordariomycetes</taxon>
        <taxon>Sordariomycetidae</taxon>
        <taxon>Sordariales</taxon>
        <taxon>Podosporaceae</taxon>
        <taxon>Triangularia</taxon>
    </lineage>
</organism>
<evidence type="ECO:0000256" key="7">
    <source>
        <dbReference type="ARBA" id="ARBA00047899"/>
    </source>
</evidence>
<comment type="catalytic activity">
    <reaction evidence="8">
        <text>L-seryl-[protein] + ATP = O-phospho-L-seryl-[protein] + ADP + H(+)</text>
        <dbReference type="Rhea" id="RHEA:17989"/>
        <dbReference type="Rhea" id="RHEA-COMP:9863"/>
        <dbReference type="Rhea" id="RHEA-COMP:11604"/>
        <dbReference type="ChEBI" id="CHEBI:15378"/>
        <dbReference type="ChEBI" id="CHEBI:29999"/>
        <dbReference type="ChEBI" id="CHEBI:30616"/>
        <dbReference type="ChEBI" id="CHEBI:83421"/>
        <dbReference type="ChEBI" id="CHEBI:456216"/>
        <dbReference type="EC" id="2.7.11.1"/>
    </reaction>
</comment>
<feature type="compositionally biased region" description="Basic residues" evidence="9">
    <location>
        <begin position="596"/>
        <end position="605"/>
    </location>
</feature>
<evidence type="ECO:0000256" key="4">
    <source>
        <dbReference type="ARBA" id="ARBA00022741"/>
    </source>
</evidence>
<feature type="region of interest" description="Disordered" evidence="9">
    <location>
        <begin position="498"/>
        <end position="556"/>
    </location>
</feature>
<keyword evidence="2" id="KW-0723">Serine/threonine-protein kinase</keyword>
<dbReference type="Pfam" id="PF00069">
    <property type="entry name" value="Pkinase"/>
    <property type="match status" value="1"/>
</dbReference>
<sequence>MEQERMKPFVDFETWVEKKWSQGIDGTDKPEKYYVPYALLKEYWTKDKIIEVLHSHAGKSHNVRFEEIRRRFLRIFSILVYATDDVAFRIRHIHHFISSNIDDNNLPLEGPDSRVFPSGEEGVTAWEAFDKHQFLFNPISLGEDFPHNRCLVPRCILPWKPGPVLTKRKNNRTIVQKYTVNDTSRLHKRGDTIAVKKMQLRNRKDVPDDEAEFTNEVVAYMALENCPERDTASKYFLKYYGSFKQNGWGYVLLEYADEGSLEEFYAKNNTPHTPSEVHDLWDAMLNPLRGLAILHYLDEKITRTLRGVHQDLKPSNIFVFKVRDDTRDNHASYKYCFKIGDFGLSSIRLHENLHPDNQGTAMYGAPELFSSIPDFQHHDVGATHLVDIWSLGCIYFEMLVWITCGQRGRDEFCSMRESEGGPEAAFHKHGKKLDALQAMLELVLSRQRVFDNLTRKIAYRIWKSMLCLSRPDRMDAKTLIGEFVDVLEWSKGGGNNAAIPEPHGISLGLHNQSLDHVQGPPVQGPSLQPPPPQLRTGPYGSRVSGSPDELSAGNPRQSVAAPVLQNALKIEIPDSQDTGRARQAPPVIARGESTRQKTKPLRYRGHSPATGSQPQPIHNNSWVLMNGTQPATQPSLDDRAHRLTLSDPTAMNYPQQPAYLEPPRPFSADAGLTTGPMRQPPGIQMRVESRPGAHSRSPISPYEQSNTNRHSRYDTQIPAKDPREAVHRENPPATPGGQQWPQKPRVSDILKYKGMKKAKELPEDFKLPGLEDALKYQAGREQIFVHDDSRSMYKHKAEVIQMVEALSYIVKTCDRNGVEFIPISQPKNPIKDKPDSTSKILKHLKGLQEATGQNDNIEYNFGVILDAVKGMKVDTGRLGSLRSLASRSQTEAKQPDVSIYVLTDGIWGRDYGEGWPAIAAPIRDLIRELRYNRRRRTSIMIQFIQFGNDPDGTRRLRYLDNNLAMEPEMYDYPPLALRLLTSDIAQ</sequence>
<dbReference type="CDD" id="cd00180">
    <property type="entry name" value="PKc"/>
    <property type="match status" value="1"/>
</dbReference>
<feature type="compositionally biased region" description="Basic and acidic residues" evidence="9">
    <location>
        <begin position="720"/>
        <end position="730"/>
    </location>
</feature>
<keyword evidence="3" id="KW-0808">Transferase</keyword>
<comment type="catalytic activity">
    <reaction evidence="7">
        <text>L-threonyl-[protein] + ATP = O-phospho-L-threonyl-[protein] + ADP + H(+)</text>
        <dbReference type="Rhea" id="RHEA:46608"/>
        <dbReference type="Rhea" id="RHEA-COMP:11060"/>
        <dbReference type="Rhea" id="RHEA-COMP:11605"/>
        <dbReference type="ChEBI" id="CHEBI:15378"/>
        <dbReference type="ChEBI" id="CHEBI:30013"/>
        <dbReference type="ChEBI" id="CHEBI:30616"/>
        <dbReference type="ChEBI" id="CHEBI:61977"/>
        <dbReference type="ChEBI" id="CHEBI:456216"/>
        <dbReference type="EC" id="2.7.11.1"/>
    </reaction>
</comment>
<dbReference type="EMBL" id="MU863888">
    <property type="protein sequence ID" value="KAK4203598.1"/>
    <property type="molecule type" value="Genomic_DNA"/>
</dbReference>
<evidence type="ECO:0000256" key="8">
    <source>
        <dbReference type="ARBA" id="ARBA00048679"/>
    </source>
</evidence>
<comment type="caution">
    <text evidence="11">The sequence shown here is derived from an EMBL/GenBank/DDBJ whole genome shotgun (WGS) entry which is preliminary data.</text>
</comment>
<dbReference type="InterPro" id="IPR011009">
    <property type="entry name" value="Kinase-like_dom_sf"/>
</dbReference>
<keyword evidence="6" id="KW-0067">ATP-binding</keyword>
<reference evidence="11" key="2">
    <citation type="submission" date="2023-05" db="EMBL/GenBank/DDBJ databases">
        <authorList>
            <consortium name="Lawrence Berkeley National Laboratory"/>
            <person name="Steindorff A."/>
            <person name="Hensen N."/>
            <person name="Bonometti L."/>
            <person name="Westerberg I."/>
            <person name="Brannstrom I.O."/>
            <person name="Guillou S."/>
            <person name="Cros-Aarteil S."/>
            <person name="Calhoun S."/>
            <person name="Haridas S."/>
            <person name="Kuo A."/>
            <person name="Mondo S."/>
            <person name="Pangilinan J."/>
            <person name="Riley R."/>
            <person name="Labutti K."/>
            <person name="Andreopoulos B."/>
            <person name="Lipzen A."/>
            <person name="Chen C."/>
            <person name="Yanf M."/>
            <person name="Daum C."/>
            <person name="Ng V."/>
            <person name="Clum A."/>
            <person name="Ohm R."/>
            <person name="Martin F."/>
            <person name="Silar P."/>
            <person name="Natvig D."/>
            <person name="Lalanne C."/>
            <person name="Gautier V."/>
            <person name="Ament-Velasquez S.L."/>
            <person name="Kruys A."/>
            <person name="Hutchinson M.I."/>
            <person name="Powell A.J."/>
            <person name="Barry K."/>
            <person name="Miller A.N."/>
            <person name="Grigoriev I.V."/>
            <person name="Debuchy R."/>
            <person name="Gladieux P."/>
            <person name="Thoren M.H."/>
            <person name="Johannesson H."/>
        </authorList>
    </citation>
    <scope>NUCLEOTIDE SEQUENCE</scope>
    <source>
        <strain evidence="11">CBS 315.58</strain>
    </source>
</reference>
<feature type="compositionally biased region" description="Polar residues" evidence="9">
    <location>
        <begin position="609"/>
        <end position="620"/>
    </location>
</feature>
<evidence type="ECO:0000256" key="5">
    <source>
        <dbReference type="ARBA" id="ARBA00022777"/>
    </source>
</evidence>
<evidence type="ECO:0000256" key="9">
    <source>
        <dbReference type="SAM" id="MobiDB-lite"/>
    </source>
</evidence>
<feature type="compositionally biased region" description="Low complexity" evidence="9">
    <location>
        <begin position="517"/>
        <end position="526"/>
    </location>
</feature>
<gene>
    <name evidence="11" type="ORF">QBC40DRAFT_21095</name>
</gene>
<keyword evidence="5 11" id="KW-0418">Kinase</keyword>
<reference evidence="11" key="1">
    <citation type="journal article" date="2023" name="Mol. Phylogenet. Evol.">
        <title>Genome-scale phylogeny and comparative genomics of the fungal order Sordariales.</title>
        <authorList>
            <person name="Hensen N."/>
            <person name="Bonometti L."/>
            <person name="Westerberg I."/>
            <person name="Brannstrom I.O."/>
            <person name="Guillou S."/>
            <person name="Cros-Aarteil S."/>
            <person name="Calhoun S."/>
            <person name="Haridas S."/>
            <person name="Kuo A."/>
            <person name="Mondo S."/>
            <person name="Pangilinan J."/>
            <person name="Riley R."/>
            <person name="LaButti K."/>
            <person name="Andreopoulos B."/>
            <person name="Lipzen A."/>
            <person name="Chen C."/>
            <person name="Yan M."/>
            <person name="Daum C."/>
            <person name="Ng V."/>
            <person name="Clum A."/>
            <person name="Steindorff A."/>
            <person name="Ohm R.A."/>
            <person name="Martin F."/>
            <person name="Silar P."/>
            <person name="Natvig D.O."/>
            <person name="Lalanne C."/>
            <person name="Gautier V."/>
            <person name="Ament-Velasquez S.L."/>
            <person name="Kruys A."/>
            <person name="Hutchinson M.I."/>
            <person name="Powell A.J."/>
            <person name="Barry K."/>
            <person name="Miller A.N."/>
            <person name="Grigoriev I.V."/>
            <person name="Debuchy R."/>
            <person name="Gladieux P."/>
            <person name="Hiltunen Thoren M."/>
            <person name="Johannesson H."/>
        </authorList>
    </citation>
    <scope>NUCLEOTIDE SEQUENCE</scope>
    <source>
        <strain evidence="11">CBS 315.58</strain>
    </source>
</reference>
<feature type="region of interest" description="Disordered" evidence="9">
    <location>
        <begin position="648"/>
        <end position="745"/>
    </location>
</feature>
<dbReference type="InterPro" id="IPR000719">
    <property type="entry name" value="Prot_kinase_dom"/>
</dbReference>
<dbReference type="GO" id="GO:0004674">
    <property type="term" value="F:protein serine/threonine kinase activity"/>
    <property type="evidence" value="ECO:0007669"/>
    <property type="project" value="UniProtKB-KW"/>
</dbReference>
<dbReference type="Proteomes" id="UP001303160">
    <property type="component" value="Unassembled WGS sequence"/>
</dbReference>
<dbReference type="GO" id="GO:0005524">
    <property type="term" value="F:ATP binding"/>
    <property type="evidence" value="ECO:0007669"/>
    <property type="project" value="UniProtKB-KW"/>
</dbReference>
<name>A0AAN6XMM0_9PEZI</name>
<evidence type="ECO:0000313" key="11">
    <source>
        <dbReference type="EMBL" id="KAK4203598.1"/>
    </source>
</evidence>
<keyword evidence="4" id="KW-0547">Nucleotide-binding</keyword>
<dbReference type="InterPro" id="IPR050660">
    <property type="entry name" value="NEK_Ser/Thr_kinase"/>
</dbReference>
<evidence type="ECO:0000256" key="6">
    <source>
        <dbReference type="ARBA" id="ARBA00022840"/>
    </source>
</evidence>
<keyword evidence="12" id="KW-1185">Reference proteome</keyword>
<dbReference type="SUPFAM" id="SSF56112">
    <property type="entry name" value="Protein kinase-like (PK-like)"/>
    <property type="match status" value="1"/>
</dbReference>
<dbReference type="SMART" id="SM00220">
    <property type="entry name" value="S_TKc"/>
    <property type="match status" value="1"/>
</dbReference>
<dbReference type="Gene3D" id="1.10.510.10">
    <property type="entry name" value="Transferase(Phosphotransferase) domain 1"/>
    <property type="match status" value="1"/>
</dbReference>
<dbReference type="PROSITE" id="PS50011">
    <property type="entry name" value="PROTEIN_KINASE_DOM"/>
    <property type="match status" value="1"/>
</dbReference>
<evidence type="ECO:0000256" key="3">
    <source>
        <dbReference type="ARBA" id="ARBA00022679"/>
    </source>
</evidence>
<evidence type="ECO:0000256" key="2">
    <source>
        <dbReference type="ARBA" id="ARBA00022527"/>
    </source>
</evidence>
<dbReference type="EC" id="2.7.11.1" evidence="1"/>
<feature type="region of interest" description="Disordered" evidence="9">
    <location>
        <begin position="591"/>
        <end position="620"/>
    </location>
</feature>
<accession>A0AAN6XMM0</accession>
<feature type="domain" description="Protein kinase" evidence="10">
    <location>
        <begin position="159"/>
        <end position="484"/>
    </location>
</feature>
<evidence type="ECO:0000259" key="10">
    <source>
        <dbReference type="PROSITE" id="PS50011"/>
    </source>
</evidence>
<evidence type="ECO:0000313" key="12">
    <source>
        <dbReference type="Proteomes" id="UP001303160"/>
    </source>
</evidence>
<proteinExistence type="predicted"/>
<dbReference type="PANTHER" id="PTHR43671:SF98">
    <property type="entry name" value="SERINE_THREONINE-PROTEIN KINASE NEK11"/>
    <property type="match status" value="1"/>
</dbReference>